<dbReference type="Proteomes" id="UP000614460">
    <property type="component" value="Unassembled WGS sequence"/>
</dbReference>
<dbReference type="EMBL" id="BMKM01000011">
    <property type="protein sequence ID" value="GGE31270.1"/>
    <property type="molecule type" value="Genomic_DNA"/>
</dbReference>
<keyword evidence="4" id="KW-1185">Reference proteome</keyword>
<keyword evidence="1" id="KW-0732">Signal</keyword>
<dbReference type="AlphaFoldDB" id="A0A8H9KZ12"/>
<comment type="caution">
    <text evidence="3">The sequence shown here is derived from an EMBL/GenBank/DDBJ whole genome shotgun (WGS) entry which is preliminary data.</text>
</comment>
<evidence type="ECO:0000313" key="4">
    <source>
        <dbReference type="Proteomes" id="UP000614460"/>
    </source>
</evidence>
<proteinExistence type="predicted"/>
<reference evidence="3" key="2">
    <citation type="submission" date="2020-09" db="EMBL/GenBank/DDBJ databases">
        <authorList>
            <person name="Sun Q."/>
            <person name="Zhou Y."/>
        </authorList>
    </citation>
    <scope>NUCLEOTIDE SEQUENCE</scope>
    <source>
        <strain evidence="3">CGMCC 1.15966</strain>
    </source>
</reference>
<name>A0A8H9KZ12_9SPHI</name>
<reference evidence="3" key="1">
    <citation type="journal article" date="2014" name="Int. J. Syst. Evol. Microbiol.">
        <title>Complete genome sequence of Corynebacterium casei LMG S-19264T (=DSM 44701T), isolated from a smear-ripened cheese.</title>
        <authorList>
            <consortium name="US DOE Joint Genome Institute (JGI-PGF)"/>
            <person name="Walter F."/>
            <person name="Albersmeier A."/>
            <person name="Kalinowski J."/>
            <person name="Ruckert C."/>
        </authorList>
    </citation>
    <scope>NUCLEOTIDE SEQUENCE</scope>
    <source>
        <strain evidence="3">CGMCC 1.15966</strain>
    </source>
</reference>
<feature type="signal peptide" evidence="1">
    <location>
        <begin position="1"/>
        <end position="28"/>
    </location>
</feature>
<sequence>MRLNINMIKYAVLSAMALFFTLNLNAQALEQGKFRIDAELGTKIGGASPLGLPVEIREIKSFKPALPFFVGAKVSYGIDNKWGVRSGLILEGKGMKTEANVKAYKTTFNADEDPSQNVRGYYYGDITTNVENLYLTIPVLATYQLSPAWSLQAGPYVSMALQRKFYGLATDGYIRDEEPTGEKVGIVDAAYDFKSQIRKVDVGMTVAGKYDFAKRYYATAQFDYGFNSIMKTGFESISFDMHNIFMNVGVGIRLF</sequence>
<organism evidence="3 4">
    <name type="scientific">Sphingobacterium cellulitidis</name>
    <dbReference type="NCBI Taxonomy" id="1768011"/>
    <lineage>
        <taxon>Bacteria</taxon>
        <taxon>Pseudomonadati</taxon>
        <taxon>Bacteroidota</taxon>
        <taxon>Sphingobacteriia</taxon>
        <taxon>Sphingobacteriales</taxon>
        <taxon>Sphingobacteriaceae</taxon>
        <taxon>Sphingobacterium</taxon>
    </lineage>
</organism>
<feature type="domain" description="Outer membrane protein beta-barrel" evidence="2">
    <location>
        <begin position="26"/>
        <end position="229"/>
    </location>
</feature>
<feature type="chain" id="PRO_5034447708" evidence="1">
    <location>
        <begin position="29"/>
        <end position="255"/>
    </location>
</feature>
<evidence type="ECO:0000313" key="3">
    <source>
        <dbReference type="EMBL" id="GGE31270.1"/>
    </source>
</evidence>
<gene>
    <name evidence="3" type="ORF">GCM10011516_31250</name>
</gene>
<accession>A0A8H9KZ12</accession>
<dbReference type="InterPro" id="IPR025665">
    <property type="entry name" value="Beta-barrel_OMP_2"/>
</dbReference>
<dbReference type="Pfam" id="PF13568">
    <property type="entry name" value="OMP_b-brl_2"/>
    <property type="match status" value="1"/>
</dbReference>
<evidence type="ECO:0000256" key="1">
    <source>
        <dbReference type="SAM" id="SignalP"/>
    </source>
</evidence>
<evidence type="ECO:0000259" key="2">
    <source>
        <dbReference type="Pfam" id="PF13568"/>
    </source>
</evidence>
<dbReference type="RefSeq" id="WP_229678354.1">
    <property type="nucleotide sequence ID" value="NZ_BMKM01000011.1"/>
</dbReference>
<protein>
    <submittedName>
        <fullName evidence="3">Membrane protein</fullName>
    </submittedName>
</protein>